<dbReference type="InterPro" id="IPR028098">
    <property type="entry name" value="Glyco_trans_4-like_N"/>
</dbReference>
<dbReference type="PANTHER" id="PTHR46401">
    <property type="entry name" value="GLYCOSYLTRANSFERASE WBBK-RELATED"/>
    <property type="match status" value="1"/>
</dbReference>
<evidence type="ECO:0000259" key="2">
    <source>
        <dbReference type="Pfam" id="PF00534"/>
    </source>
</evidence>
<dbReference type="EMBL" id="AQFT01000010">
    <property type="protein sequence ID" value="EMZ37582.1"/>
    <property type="molecule type" value="Genomic_DNA"/>
</dbReference>
<organism evidence="4 5">
    <name type="scientific">Eubacterium plexicaudatum ASF492</name>
    <dbReference type="NCBI Taxonomy" id="1235802"/>
    <lineage>
        <taxon>Bacteria</taxon>
        <taxon>Bacillati</taxon>
        <taxon>Bacillota</taxon>
        <taxon>Clostridia</taxon>
        <taxon>Eubacteriales</taxon>
        <taxon>Eubacteriaceae</taxon>
        <taxon>Eubacterium</taxon>
    </lineage>
</organism>
<evidence type="ECO:0000256" key="1">
    <source>
        <dbReference type="ARBA" id="ARBA00022679"/>
    </source>
</evidence>
<dbReference type="InterPro" id="IPR001296">
    <property type="entry name" value="Glyco_trans_1"/>
</dbReference>
<evidence type="ECO:0000313" key="5">
    <source>
        <dbReference type="Proteomes" id="UP000012589"/>
    </source>
</evidence>
<dbReference type="AlphaFoldDB" id="N2B7C8"/>
<dbReference type="HOGENOM" id="CLU_009583_27_0_9"/>
<dbReference type="GO" id="GO:0009103">
    <property type="term" value="P:lipopolysaccharide biosynthetic process"/>
    <property type="evidence" value="ECO:0007669"/>
    <property type="project" value="TreeGrafter"/>
</dbReference>
<dbReference type="FunFam" id="3.40.50.2000:FF:000119">
    <property type="entry name" value="Glycosyl transferase group 1"/>
    <property type="match status" value="1"/>
</dbReference>
<reference evidence="4 5" key="1">
    <citation type="journal article" date="2014" name="Genome Announc.">
        <title>Draft genome sequences of the altered schaedler flora, a defined bacterial community from gnotobiotic mice.</title>
        <authorList>
            <person name="Wannemuehler M.J."/>
            <person name="Overstreet A.M."/>
            <person name="Ward D.V."/>
            <person name="Phillips G.J."/>
        </authorList>
    </citation>
    <scope>NUCLEOTIDE SEQUENCE [LARGE SCALE GENOMIC DNA]</scope>
    <source>
        <strain evidence="4 5">ASF492</strain>
    </source>
</reference>
<dbReference type="Gene3D" id="3.40.50.2000">
    <property type="entry name" value="Glycogen Phosphorylase B"/>
    <property type="match status" value="2"/>
</dbReference>
<sequence length="387" mass="44754">MKLVFHGQMLNHTNKTGIAWAAHNLILELAKYPENECVIQTFSFLSKKKITDHLKIYEDAGCRIESCRWFSYAGYKILWLLFPIPYRMFFRTKPDVTQFFDFTAPPGVQGPCVTFIHDMAYRACPQTVRLKTKLWLHASLKHTCRHADHIIAASEFGKKEIVNYLKVQKERISVVPNAVDHTVYHTDYTQTQIWRALKKYGITQSYFLYLGTIEPRKNLEILMDAYALFVRKNERQKKQTPLLVLAGGRGWKCGRIYKKAKELHLEDRIRFTGYIDQTDSPLLMRAAIAFVFPSIYEGFGMPPLEAMACGTPVIVSNTSSLPEVVKDAGIFVDPKSKKQMCQAMERLSEDTAYRKQLEELAVKRAQAFTWQDSAKRLMEIYRKLLAE</sequence>
<protein>
    <recommendedName>
        <fullName evidence="6">Glycosyl transferase family 1 domain-containing protein</fullName>
    </recommendedName>
</protein>
<dbReference type="CDD" id="cd03809">
    <property type="entry name" value="GT4_MtfB-like"/>
    <property type="match status" value="1"/>
</dbReference>
<comment type="caution">
    <text evidence="4">The sequence shown here is derived from an EMBL/GenBank/DDBJ whole genome shotgun (WGS) entry which is preliminary data.</text>
</comment>
<evidence type="ECO:0000313" key="4">
    <source>
        <dbReference type="EMBL" id="EMZ37582.1"/>
    </source>
</evidence>
<name>N2B7C8_9FIRM</name>
<dbReference type="Pfam" id="PF00534">
    <property type="entry name" value="Glycos_transf_1"/>
    <property type="match status" value="1"/>
</dbReference>
<dbReference type="STRING" id="1235802.C823_00308"/>
<keyword evidence="1" id="KW-0808">Transferase</keyword>
<accession>N2B7C8</accession>
<feature type="domain" description="Glycosyltransferase subfamily 4-like N-terminal" evidence="3">
    <location>
        <begin position="54"/>
        <end position="181"/>
    </location>
</feature>
<dbReference type="eggNOG" id="COG0438">
    <property type="taxonomic scope" value="Bacteria"/>
</dbReference>
<proteinExistence type="predicted"/>
<dbReference type="GO" id="GO:0016757">
    <property type="term" value="F:glycosyltransferase activity"/>
    <property type="evidence" value="ECO:0007669"/>
    <property type="project" value="InterPro"/>
</dbReference>
<dbReference type="PANTHER" id="PTHR46401:SF2">
    <property type="entry name" value="GLYCOSYLTRANSFERASE WBBK-RELATED"/>
    <property type="match status" value="1"/>
</dbReference>
<evidence type="ECO:0008006" key="6">
    <source>
        <dbReference type="Google" id="ProtNLM"/>
    </source>
</evidence>
<feature type="domain" description="Glycosyl transferase family 1" evidence="2">
    <location>
        <begin position="203"/>
        <end position="361"/>
    </location>
</feature>
<dbReference type="SUPFAM" id="SSF53756">
    <property type="entry name" value="UDP-Glycosyltransferase/glycogen phosphorylase"/>
    <property type="match status" value="1"/>
</dbReference>
<dbReference type="OrthoDB" id="9807097at2"/>
<dbReference type="Proteomes" id="UP000012589">
    <property type="component" value="Unassembled WGS sequence"/>
</dbReference>
<keyword evidence="5" id="KW-1185">Reference proteome</keyword>
<evidence type="ECO:0000259" key="3">
    <source>
        <dbReference type="Pfam" id="PF13439"/>
    </source>
</evidence>
<dbReference type="PATRIC" id="fig|1235802.3.peg.321"/>
<dbReference type="Pfam" id="PF13439">
    <property type="entry name" value="Glyco_transf_4"/>
    <property type="match status" value="1"/>
</dbReference>
<gene>
    <name evidence="4" type="ORF">C823_00308</name>
</gene>